<evidence type="ECO:0000256" key="1">
    <source>
        <dbReference type="SAM" id="Phobius"/>
    </source>
</evidence>
<comment type="caution">
    <text evidence="2">The sequence shown here is derived from an EMBL/GenBank/DDBJ whole genome shotgun (WGS) entry which is preliminary data.</text>
</comment>
<dbReference type="InterPro" id="IPR014509">
    <property type="entry name" value="YjdF-like"/>
</dbReference>
<gene>
    <name evidence="2" type="ORF">SKA53_06832</name>
</gene>
<dbReference type="EMBL" id="AAMS01000007">
    <property type="protein sequence ID" value="EAQ05799.1"/>
    <property type="molecule type" value="Genomic_DNA"/>
</dbReference>
<keyword evidence="1" id="KW-0472">Membrane</keyword>
<dbReference type="eggNOG" id="COG2865">
    <property type="taxonomic scope" value="Bacteria"/>
</dbReference>
<proteinExistence type="predicted"/>
<dbReference type="OrthoDB" id="4966203at2"/>
<dbReference type="AlphaFoldDB" id="A3V7Z9"/>
<keyword evidence="3" id="KW-1185">Reference proteome</keyword>
<keyword evidence="1" id="KW-1133">Transmembrane helix</keyword>
<feature type="transmembrane region" description="Helical" evidence="1">
    <location>
        <begin position="66"/>
        <end position="90"/>
    </location>
</feature>
<feature type="transmembrane region" description="Helical" evidence="1">
    <location>
        <begin position="12"/>
        <end position="31"/>
    </location>
</feature>
<dbReference type="RefSeq" id="WP_007205319.1">
    <property type="nucleotide sequence ID" value="NZ_CH672414.1"/>
</dbReference>
<organism evidence="2 3">
    <name type="scientific">Yoonia vestfoldensis SKA53</name>
    <dbReference type="NCBI Taxonomy" id="314232"/>
    <lineage>
        <taxon>Bacteria</taxon>
        <taxon>Pseudomonadati</taxon>
        <taxon>Pseudomonadota</taxon>
        <taxon>Alphaproteobacteria</taxon>
        <taxon>Rhodobacterales</taxon>
        <taxon>Paracoccaceae</taxon>
        <taxon>Yoonia</taxon>
    </lineage>
</organism>
<name>A3V7Z9_9RHOB</name>
<evidence type="ECO:0000313" key="3">
    <source>
        <dbReference type="Proteomes" id="UP000004507"/>
    </source>
</evidence>
<reference evidence="2 3" key="1">
    <citation type="submission" date="2006-01" db="EMBL/GenBank/DDBJ databases">
        <authorList>
            <person name="Hagstrom A."/>
            <person name="Ferriera S."/>
            <person name="Johnson J."/>
            <person name="Kravitz S."/>
            <person name="Halpern A."/>
            <person name="Remington K."/>
            <person name="Beeson K."/>
            <person name="Tran B."/>
            <person name="Rogers Y.-H."/>
            <person name="Friedman R."/>
            <person name="Venter J.C."/>
        </authorList>
    </citation>
    <scope>NUCLEOTIDE SEQUENCE [LARGE SCALE GENOMIC DNA]</scope>
    <source>
        <strain evidence="2 3">SKA53</strain>
    </source>
</reference>
<feature type="transmembrane region" description="Helical" evidence="1">
    <location>
        <begin position="96"/>
        <end position="117"/>
    </location>
</feature>
<feature type="transmembrane region" description="Helical" evidence="1">
    <location>
        <begin position="167"/>
        <end position="188"/>
    </location>
</feature>
<dbReference type="Pfam" id="PF09997">
    <property type="entry name" value="DUF2238"/>
    <property type="match status" value="1"/>
</dbReference>
<accession>A3V7Z9</accession>
<keyword evidence="1" id="KW-0812">Transmembrane</keyword>
<feature type="transmembrane region" description="Helical" evidence="1">
    <location>
        <begin position="129"/>
        <end position="147"/>
    </location>
</feature>
<feature type="transmembrane region" description="Helical" evidence="1">
    <location>
        <begin position="37"/>
        <end position="54"/>
    </location>
</feature>
<dbReference type="HOGENOM" id="CLU_070751_3_0_5"/>
<dbReference type="Proteomes" id="UP000004507">
    <property type="component" value="Unassembled WGS sequence"/>
</dbReference>
<dbReference type="STRING" id="314232.SKA53_06832"/>
<protein>
    <submittedName>
        <fullName evidence="2">Uncharacterized protein</fullName>
    </submittedName>
</protein>
<sequence>MTQASEHNNTRMRLMAPIWVALALAAVWAASQGWWPLAAMSTLAFFLSMAPILLASQYNIALPLPFLVATVAFIIASLIFGEVFDIYYRIWWWDMALHGSSAVALGMIGFLFIYMLFAGDRFAAPPGAIAFLSFTFALSIGAVWEIFEYGMDQLFGMSMQKSVDDTMIDLITDAIGAVMSALAGYAYLKGRSAGVLGRLIRDFIKLNRHLYAKGRSRNDK</sequence>
<evidence type="ECO:0000313" key="2">
    <source>
        <dbReference type="EMBL" id="EAQ05799.1"/>
    </source>
</evidence>